<feature type="transmembrane region" description="Helical" evidence="9">
    <location>
        <begin position="232"/>
        <end position="252"/>
    </location>
</feature>
<evidence type="ECO:0000256" key="3">
    <source>
        <dbReference type="ARBA" id="ARBA00022692"/>
    </source>
</evidence>
<gene>
    <name evidence="11" type="ORF">BpHYR1_048726</name>
</gene>
<evidence type="ECO:0000256" key="7">
    <source>
        <dbReference type="ARBA" id="ARBA00023303"/>
    </source>
</evidence>
<organism evidence="11 12">
    <name type="scientific">Brachionus plicatilis</name>
    <name type="common">Marine rotifer</name>
    <name type="synonym">Brachionus muelleri</name>
    <dbReference type="NCBI Taxonomy" id="10195"/>
    <lineage>
        <taxon>Eukaryota</taxon>
        <taxon>Metazoa</taxon>
        <taxon>Spiralia</taxon>
        <taxon>Gnathifera</taxon>
        <taxon>Rotifera</taxon>
        <taxon>Eurotatoria</taxon>
        <taxon>Monogononta</taxon>
        <taxon>Pseudotrocha</taxon>
        <taxon>Ploima</taxon>
        <taxon>Brachionidae</taxon>
        <taxon>Brachionus</taxon>
    </lineage>
</organism>
<dbReference type="OrthoDB" id="297496at2759"/>
<protein>
    <submittedName>
        <fullName evidence="11">T family of potassium channels 18-like</fullName>
    </submittedName>
</protein>
<evidence type="ECO:0000313" key="12">
    <source>
        <dbReference type="Proteomes" id="UP000276133"/>
    </source>
</evidence>
<keyword evidence="6 9" id="KW-0472">Membrane</keyword>
<evidence type="ECO:0000256" key="2">
    <source>
        <dbReference type="ARBA" id="ARBA00022448"/>
    </source>
</evidence>
<dbReference type="STRING" id="10195.A0A3M7Q998"/>
<keyword evidence="5 8" id="KW-0406">Ion transport</keyword>
<dbReference type="PANTHER" id="PTHR11003">
    <property type="entry name" value="POTASSIUM CHANNEL, SUBFAMILY K"/>
    <property type="match status" value="1"/>
</dbReference>
<dbReference type="PANTHER" id="PTHR11003:SF334">
    <property type="entry name" value="FI03418P"/>
    <property type="match status" value="1"/>
</dbReference>
<evidence type="ECO:0000256" key="1">
    <source>
        <dbReference type="ARBA" id="ARBA00004141"/>
    </source>
</evidence>
<dbReference type="AlphaFoldDB" id="A0A3M7Q998"/>
<evidence type="ECO:0000256" key="9">
    <source>
        <dbReference type="SAM" id="Phobius"/>
    </source>
</evidence>
<feature type="transmembrane region" description="Helical" evidence="9">
    <location>
        <begin position="101"/>
        <end position="119"/>
    </location>
</feature>
<evidence type="ECO:0000313" key="11">
    <source>
        <dbReference type="EMBL" id="RNA07551.1"/>
    </source>
</evidence>
<evidence type="ECO:0000259" key="10">
    <source>
        <dbReference type="Pfam" id="PF07885"/>
    </source>
</evidence>
<dbReference type="Gene3D" id="1.10.287.70">
    <property type="match status" value="1"/>
</dbReference>
<dbReference type="Pfam" id="PF07885">
    <property type="entry name" value="Ion_trans_2"/>
    <property type="match status" value="2"/>
</dbReference>
<comment type="similarity">
    <text evidence="8">Belongs to the two pore domain potassium channel (TC 1.A.1.8) family.</text>
</comment>
<accession>A0A3M7Q998</accession>
<dbReference type="PRINTS" id="PR01333">
    <property type="entry name" value="2POREKCHANEL"/>
</dbReference>
<dbReference type="GO" id="GO:0015271">
    <property type="term" value="F:outward rectifier potassium channel activity"/>
    <property type="evidence" value="ECO:0007669"/>
    <property type="project" value="TreeGrafter"/>
</dbReference>
<feature type="domain" description="Potassium channel" evidence="10">
    <location>
        <begin position="87"/>
        <end position="151"/>
    </location>
</feature>
<keyword evidence="7 8" id="KW-0407">Ion channel</keyword>
<dbReference type="InterPro" id="IPR003280">
    <property type="entry name" value="2pore_dom_K_chnl"/>
</dbReference>
<dbReference type="Proteomes" id="UP000276133">
    <property type="component" value="Unassembled WGS sequence"/>
</dbReference>
<dbReference type="EMBL" id="REGN01007002">
    <property type="protein sequence ID" value="RNA07551.1"/>
    <property type="molecule type" value="Genomic_DNA"/>
</dbReference>
<dbReference type="SUPFAM" id="SSF81324">
    <property type="entry name" value="Voltage-gated potassium channels"/>
    <property type="match status" value="2"/>
</dbReference>
<name>A0A3M7Q998_BRAPC</name>
<feature type="non-terminal residue" evidence="11">
    <location>
        <position position="307"/>
    </location>
</feature>
<proteinExistence type="inferred from homology"/>
<evidence type="ECO:0000256" key="4">
    <source>
        <dbReference type="ARBA" id="ARBA00022989"/>
    </source>
</evidence>
<keyword evidence="4 9" id="KW-1133">Transmembrane helix</keyword>
<dbReference type="InterPro" id="IPR013099">
    <property type="entry name" value="K_chnl_dom"/>
</dbReference>
<dbReference type="GO" id="GO:0005886">
    <property type="term" value="C:plasma membrane"/>
    <property type="evidence" value="ECO:0007669"/>
    <property type="project" value="TreeGrafter"/>
</dbReference>
<feature type="transmembrane region" description="Helical" evidence="9">
    <location>
        <begin position="125"/>
        <end position="148"/>
    </location>
</feature>
<sequence>MLEKHASIQKCEEGEGKYKALVKKLTTTIFDYVWLNTTNIGSYSKTSNRAWINKLIEKEKIFLDNYNKDIPAMLLEYRKNIIEIYNTYKYSGQNCIEDTSWILESSLLFTLSVLTTIGYGHITPITWEGMIVCICFSMIGIPLCLLCLSKLSGDLADVFRSLFSSMIFFIRERYLGKNHSQNKAKIKPDKIDLNMFSIERLHFIKNSVENDLDSEPESDDSEEDNSEKKVSVPLFIVTIIIFVYVLAGSIMFKNLEGWSLIKSTYFSFITMSTIGFGDIVPGIEHFEKMENKNTVNRNLLIAGIYLF</sequence>
<keyword evidence="12" id="KW-1185">Reference proteome</keyword>
<reference evidence="11 12" key="1">
    <citation type="journal article" date="2018" name="Sci. Rep.">
        <title>Genomic signatures of local adaptation to the degree of environmental predictability in rotifers.</title>
        <authorList>
            <person name="Franch-Gras L."/>
            <person name="Hahn C."/>
            <person name="Garcia-Roger E.M."/>
            <person name="Carmona M.J."/>
            <person name="Serra M."/>
            <person name="Gomez A."/>
        </authorList>
    </citation>
    <scope>NUCLEOTIDE SEQUENCE [LARGE SCALE GENOMIC DNA]</scope>
    <source>
        <strain evidence="11">HYR1</strain>
    </source>
</reference>
<comment type="subcellular location">
    <subcellularLocation>
        <location evidence="1">Membrane</location>
        <topology evidence="1">Multi-pass membrane protein</topology>
    </subcellularLocation>
</comment>
<dbReference type="GO" id="GO:0022841">
    <property type="term" value="F:potassium ion leak channel activity"/>
    <property type="evidence" value="ECO:0007669"/>
    <property type="project" value="TreeGrafter"/>
</dbReference>
<dbReference type="GO" id="GO:0030322">
    <property type="term" value="P:stabilization of membrane potential"/>
    <property type="evidence" value="ECO:0007669"/>
    <property type="project" value="TreeGrafter"/>
</dbReference>
<keyword evidence="3 8" id="KW-0812">Transmembrane</keyword>
<evidence type="ECO:0000256" key="6">
    <source>
        <dbReference type="ARBA" id="ARBA00023136"/>
    </source>
</evidence>
<evidence type="ECO:0000256" key="5">
    <source>
        <dbReference type="ARBA" id="ARBA00023065"/>
    </source>
</evidence>
<comment type="caution">
    <text evidence="11">The sequence shown here is derived from an EMBL/GenBank/DDBJ whole genome shotgun (WGS) entry which is preliminary data.</text>
</comment>
<feature type="domain" description="Potassium channel" evidence="10">
    <location>
        <begin position="239"/>
        <end position="286"/>
    </location>
</feature>
<evidence type="ECO:0000256" key="8">
    <source>
        <dbReference type="RuleBase" id="RU003857"/>
    </source>
</evidence>
<keyword evidence="2 8" id="KW-0813">Transport</keyword>